<name>A0AAD4D443_9FUNG</name>
<dbReference type="AlphaFoldDB" id="A0AAD4D443"/>
<sequence>MATPPGLRNPFQLPELRCRLSRFVTLKDALSCTLVSKAWTYEFISAIWFKVDLNIHPLFTDLPANIIAKHGHHIRIAKNVVSHHQISTFAHPAINKLRHLQIETAASTKTRVQAYEIVARNNTTLQFLAIFSNSYNFYFTDQSNLYISAPSFVPLSVASPLSLSTTTFTPSNVLTTLEITQLCLTHDSLMVILEASPRLTKIRASKTYITGTPTRSFQHTGVSLLAWSLNWLFPVEQKTTGPHLLSYFPNLKAMHTWKSDPNYTIPTDRIKKELTRYCPLLTQYKLEDGTGSITSEFLTNIATNVTCITFEENCMSPEMVTAIVLHRSTLKKVSHFYTLDFAYEKDQVLPVPNNIKDLDEMLQLIPRSCVQLERLSLNSYEMDMDVMESAEWVCKDLKKLRIRVKGLDTKEQILRVIALWRAGCWRRWQEKAKRTNALVVEAEEEEEQEEVEKQLEEDYSIEARVARHLLKFEHLHWVWLGYQSWTSI</sequence>
<comment type="caution">
    <text evidence="1">The sequence shown here is derived from an EMBL/GenBank/DDBJ whole genome shotgun (WGS) entry which is preliminary data.</text>
</comment>
<dbReference type="SUPFAM" id="SSF52047">
    <property type="entry name" value="RNI-like"/>
    <property type="match status" value="1"/>
</dbReference>
<dbReference type="EMBL" id="JAAAIL010001924">
    <property type="protein sequence ID" value="KAG0262966.1"/>
    <property type="molecule type" value="Genomic_DNA"/>
</dbReference>
<reference evidence="1" key="1">
    <citation type="journal article" date="2020" name="Fungal Divers.">
        <title>Resolving the Mortierellaceae phylogeny through synthesis of multi-gene phylogenetics and phylogenomics.</title>
        <authorList>
            <person name="Vandepol N."/>
            <person name="Liber J."/>
            <person name="Desiro A."/>
            <person name="Na H."/>
            <person name="Kennedy M."/>
            <person name="Barry K."/>
            <person name="Grigoriev I.V."/>
            <person name="Miller A.N."/>
            <person name="O'Donnell K."/>
            <person name="Stajich J.E."/>
            <person name="Bonito G."/>
        </authorList>
    </citation>
    <scope>NUCLEOTIDE SEQUENCE</scope>
    <source>
        <strain evidence="1">NRRL 28262</strain>
    </source>
</reference>
<evidence type="ECO:0008006" key="3">
    <source>
        <dbReference type="Google" id="ProtNLM"/>
    </source>
</evidence>
<gene>
    <name evidence="1" type="ORF">BGZ95_003913</name>
</gene>
<organism evidence="1 2">
    <name type="scientific">Linnemannia exigua</name>
    <dbReference type="NCBI Taxonomy" id="604196"/>
    <lineage>
        <taxon>Eukaryota</taxon>
        <taxon>Fungi</taxon>
        <taxon>Fungi incertae sedis</taxon>
        <taxon>Mucoromycota</taxon>
        <taxon>Mortierellomycotina</taxon>
        <taxon>Mortierellomycetes</taxon>
        <taxon>Mortierellales</taxon>
        <taxon>Mortierellaceae</taxon>
        <taxon>Linnemannia</taxon>
    </lineage>
</organism>
<accession>A0AAD4D443</accession>
<evidence type="ECO:0000313" key="1">
    <source>
        <dbReference type="EMBL" id="KAG0262966.1"/>
    </source>
</evidence>
<protein>
    <recommendedName>
        <fullName evidence="3">F-box domain-containing protein</fullName>
    </recommendedName>
</protein>
<evidence type="ECO:0000313" key="2">
    <source>
        <dbReference type="Proteomes" id="UP001194580"/>
    </source>
</evidence>
<dbReference type="Proteomes" id="UP001194580">
    <property type="component" value="Unassembled WGS sequence"/>
</dbReference>
<dbReference type="InterPro" id="IPR032675">
    <property type="entry name" value="LRR_dom_sf"/>
</dbReference>
<proteinExistence type="predicted"/>
<keyword evidence="2" id="KW-1185">Reference proteome</keyword>
<dbReference type="Gene3D" id="3.80.10.10">
    <property type="entry name" value="Ribonuclease Inhibitor"/>
    <property type="match status" value="1"/>
</dbReference>